<dbReference type="InterPro" id="IPR036322">
    <property type="entry name" value="WD40_repeat_dom_sf"/>
</dbReference>
<evidence type="ECO:0000256" key="3">
    <source>
        <dbReference type="PROSITE-ProRule" id="PRU00221"/>
    </source>
</evidence>
<accession>A0A7S3GL28</accession>
<dbReference type="EMBL" id="HBIB01048702">
    <property type="protein sequence ID" value="CAE0269721.1"/>
    <property type="molecule type" value="Transcribed_RNA"/>
</dbReference>
<feature type="repeat" description="WD" evidence="3">
    <location>
        <begin position="177"/>
        <end position="216"/>
    </location>
</feature>
<dbReference type="Pfam" id="PF00400">
    <property type="entry name" value="WD40"/>
    <property type="match status" value="4"/>
</dbReference>
<feature type="repeat" description="WD" evidence="3">
    <location>
        <begin position="298"/>
        <end position="339"/>
    </location>
</feature>
<dbReference type="PANTHER" id="PTHR44436">
    <property type="entry name" value="F-BOX/WD REPEAT-CONTAINING PROTEIN 2"/>
    <property type="match status" value="1"/>
</dbReference>
<feature type="compositionally biased region" description="Acidic residues" evidence="4">
    <location>
        <begin position="70"/>
        <end position="81"/>
    </location>
</feature>
<dbReference type="PRINTS" id="PR00320">
    <property type="entry name" value="GPROTEINBRPT"/>
</dbReference>
<feature type="repeat" description="WD" evidence="3">
    <location>
        <begin position="257"/>
        <end position="297"/>
    </location>
</feature>
<dbReference type="InterPro" id="IPR042627">
    <property type="entry name" value="FBXW2"/>
</dbReference>
<evidence type="ECO:0000256" key="4">
    <source>
        <dbReference type="SAM" id="MobiDB-lite"/>
    </source>
</evidence>
<keyword evidence="2" id="KW-0677">Repeat</keyword>
<dbReference type="PROSITE" id="PS50294">
    <property type="entry name" value="WD_REPEATS_REGION"/>
    <property type="match status" value="3"/>
</dbReference>
<feature type="compositionally biased region" description="Basic and acidic residues" evidence="4">
    <location>
        <begin position="554"/>
        <end position="565"/>
    </location>
</feature>
<dbReference type="AlphaFoldDB" id="A0A7S3GL28"/>
<dbReference type="PROSITE" id="PS00678">
    <property type="entry name" value="WD_REPEATS_1"/>
    <property type="match status" value="1"/>
</dbReference>
<dbReference type="InterPro" id="IPR020472">
    <property type="entry name" value="WD40_PAC1"/>
</dbReference>
<dbReference type="Gene3D" id="2.130.10.10">
    <property type="entry name" value="YVTN repeat-like/Quinoprotein amine dehydrogenase"/>
    <property type="match status" value="1"/>
</dbReference>
<evidence type="ECO:0000256" key="1">
    <source>
        <dbReference type="ARBA" id="ARBA00022574"/>
    </source>
</evidence>
<name>A0A7S3GL28_9EUKA</name>
<reference evidence="5" key="1">
    <citation type="submission" date="2021-01" db="EMBL/GenBank/DDBJ databases">
        <authorList>
            <person name="Corre E."/>
            <person name="Pelletier E."/>
            <person name="Niang G."/>
            <person name="Scheremetjew M."/>
            <person name="Finn R."/>
            <person name="Kale V."/>
            <person name="Holt S."/>
            <person name="Cochrane G."/>
            <person name="Meng A."/>
            <person name="Brown T."/>
            <person name="Cohen L."/>
        </authorList>
    </citation>
    <scope>NUCLEOTIDE SEQUENCE</scope>
    <source>
        <strain evidence="5">NIES-2562</strain>
    </source>
</reference>
<protein>
    <recommendedName>
        <fullName evidence="6">Guanine nucleotide-binding protein subunit beta-like protein</fullName>
    </recommendedName>
</protein>
<dbReference type="InterPro" id="IPR019775">
    <property type="entry name" value="WD40_repeat_CS"/>
</dbReference>
<feature type="repeat" description="WD" evidence="3">
    <location>
        <begin position="133"/>
        <end position="167"/>
    </location>
</feature>
<organism evidence="5">
    <name type="scientific">Palpitomonas bilix</name>
    <dbReference type="NCBI Taxonomy" id="652834"/>
    <lineage>
        <taxon>Eukaryota</taxon>
        <taxon>Eukaryota incertae sedis</taxon>
    </lineage>
</organism>
<feature type="region of interest" description="Disordered" evidence="4">
    <location>
        <begin position="1"/>
        <end position="89"/>
    </location>
</feature>
<evidence type="ECO:0008006" key="6">
    <source>
        <dbReference type="Google" id="ProtNLM"/>
    </source>
</evidence>
<dbReference type="SUPFAM" id="SSF50978">
    <property type="entry name" value="WD40 repeat-like"/>
    <property type="match status" value="1"/>
</dbReference>
<evidence type="ECO:0000256" key="2">
    <source>
        <dbReference type="ARBA" id="ARBA00022737"/>
    </source>
</evidence>
<evidence type="ECO:0000313" key="5">
    <source>
        <dbReference type="EMBL" id="CAE0269721.1"/>
    </source>
</evidence>
<feature type="compositionally biased region" description="Acidic residues" evidence="4">
    <location>
        <begin position="529"/>
        <end position="539"/>
    </location>
</feature>
<dbReference type="PROSITE" id="PS50082">
    <property type="entry name" value="WD_REPEATS_2"/>
    <property type="match status" value="4"/>
</dbReference>
<gene>
    <name evidence="5" type="ORF">PBIL07802_LOCUS32074</name>
</gene>
<feature type="compositionally biased region" description="Basic and acidic residues" evidence="4">
    <location>
        <begin position="516"/>
        <end position="528"/>
    </location>
</feature>
<feature type="region of interest" description="Disordered" evidence="4">
    <location>
        <begin position="498"/>
        <end position="565"/>
    </location>
</feature>
<proteinExistence type="predicted"/>
<dbReference type="PANTHER" id="PTHR44436:SF1">
    <property type="entry name" value="F-BOX_WD REPEAT-CONTAINING PROTEIN 2"/>
    <property type="match status" value="1"/>
</dbReference>
<dbReference type="InterPro" id="IPR015943">
    <property type="entry name" value="WD40/YVTN_repeat-like_dom_sf"/>
</dbReference>
<sequence length="565" mass="62671">MGRKKDKKREVDEGGFVNEGDLELQSVKNGKGFDGFGTPTPGPRKGDRDFGGGAKRPVKSEASLGKAEGDEGDEEEEEEGEVGGIENKAGTRRSGMLWGKLKAMVTSQDFKQKVAEEGDREYKYFHLHCKSKTKAHDVAISCMILDEGRDILLTGADDGKVKLWGIDVVPPSLKTTFSGHKRAISSIALDKTTLFVGSYDQRISIWDLISTRCERVIKLDAPPFAMLVYEGDRLFASAAEGTIAVFDVDTYNRTHTLYGHRKAVNTMKLYEGSKLVTSSADWTLRVWSADTLECLVSLAGHTNAVSAFDMLDSEGRAFSISLDRTLRVWDLSAKESTKTLGEALMQVEAHRDGIGGLKRYLESDVETDDQTRELAEVQAGMRTGIYDKDENKNREPFPLKGKVYKPILPLDWEGCRAVHASPKALYVGSRRMNDIENGWDMAHYIKVYETSDLRALDVLEVDATVTGMADARDYFYSVGVDGYISVWSSEVEKDEYDIEDGSDFGSEGEGSGRGSSLDKYEMERREGGEEVGEVDDEFDDGRSDVSSIFDAYGEGDKEEEKKKQN</sequence>
<dbReference type="InterPro" id="IPR001680">
    <property type="entry name" value="WD40_rpt"/>
</dbReference>
<dbReference type="SMART" id="SM00320">
    <property type="entry name" value="WD40"/>
    <property type="match status" value="6"/>
</dbReference>
<keyword evidence="1 3" id="KW-0853">WD repeat</keyword>